<feature type="domain" description="F-box" evidence="1">
    <location>
        <begin position="3"/>
        <end position="49"/>
    </location>
</feature>
<organism evidence="2 3">
    <name type="scientific">Crotalaria pallida</name>
    <name type="common">Smooth rattlebox</name>
    <name type="synonym">Crotalaria striata</name>
    <dbReference type="NCBI Taxonomy" id="3830"/>
    <lineage>
        <taxon>Eukaryota</taxon>
        <taxon>Viridiplantae</taxon>
        <taxon>Streptophyta</taxon>
        <taxon>Embryophyta</taxon>
        <taxon>Tracheophyta</taxon>
        <taxon>Spermatophyta</taxon>
        <taxon>Magnoliopsida</taxon>
        <taxon>eudicotyledons</taxon>
        <taxon>Gunneridae</taxon>
        <taxon>Pentapetalae</taxon>
        <taxon>rosids</taxon>
        <taxon>fabids</taxon>
        <taxon>Fabales</taxon>
        <taxon>Fabaceae</taxon>
        <taxon>Papilionoideae</taxon>
        <taxon>50 kb inversion clade</taxon>
        <taxon>genistoids sensu lato</taxon>
        <taxon>core genistoids</taxon>
        <taxon>Crotalarieae</taxon>
        <taxon>Crotalaria</taxon>
    </lineage>
</organism>
<reference evidence="2 3" key="1">
    <citation type="submission" date="2024-01" db="EMBL/GenBank/DDBJ databases">
        <title>The genomes of 5 underutilized Papilionoideae crops provide insights into root nodulation and disease resistanc.</title>
        <authorList>
            <person name="Yuan L."/>
        </authorList>
    </citation>
    <scope>NUCLEOTIDE SEQUENCE [LARGE SCALE GENOMIC DNA]</scope>
    <source>
        <strain evidence="2">ZHUSHIDOU_FW_LH</strain>
        <tissue evidence="2">Leaf</tissue>
    </source>
</reference>
<dbReference type="Pfam" id="PF14299">
    <property type="entry name" value="PP2"/>
    <property type="match status" value="1"/>
</dbReference>
<evidence type="ECO:0000313" key="2">
    <source>
        <dbReference type="EMBL" id="KAK7269090.1"/>
    </source>
</evidence>
<dbReference type="Gene3D" id="1.20.1280.50">
    <property type="match status" value="1"/>
</dbReference>
<sequence length="274" mass="30711">MMDLQLQALPEGCIANILSRTTPEDACRLSLVSKTFYSASLSDAVWGSFLPHDYLSIISRSDSGSSLLSNSPSLKSLYLALSDRPIIIDNATKSFQLDRKSGKKCFMLASRALSIVWGDTPQYWNWKTLPESRFPEVAELLDVCYLEICGAINPNDLSPNTQYAAYLVFKMVNGHGFNRRPVELSIHTFDDQMCTRSVCLDTNLDESQLHSSLHGLQHPDVRSDGWLEIEIGEFFNSGLEDDEVGMNIEETKGGHWKRGLVIEGIEVRPKVFDL</sequence>
<gene>
    <name evidence="2" type="ORF">RIF29_21806</name>
</gene>
<dbReference type="InterPro" id="IPR036047">
    <property type="entry name" value="F-box-like_dom_sf"/>
</dbReference>
<dbReference type="PANTHER" id="PTHR32278">
    <property type="entry name" value="F-BOX DOMAIN-CONTAINING PROTEIN"/>
    <property type="match status" value="1"/>
</dbReference>
<evidence type="ECO:0000259" key="1">
    <source>
        <dbReference type="PROSITE" id="PS50181"/>
    </source>
</evidence>
<dbReference type="CDD" id="cd22162">
    <property type="entry name" value="F-box_AtSKIP3-like"/>
    <property type="match status" value="1"/>
</dbReference>
<keyword evidence="3" id="KW-1185">Reference proteome</keyword>
<dbReference type="Proteomes" id="UP001372338">
    <property type="component" value="Unassembled WGS sequence"/>
</dbReference>
<name>A0AAN9F5Z5_CROPI</name>
<dbReference type="SMART" id="SM00256">
    <property type="entry name" value="FBOX"/>
    <property type="match status" value="1"/>
</dbReference>
<protein>
    <recommendedName>
        <fullName evidence="1">F-box domain-containing protein</fullName>
    </recommendedName>
</protein>
<dbReference type="AlphaFoldDB" id="A0AAN9F5Z5"/>
<evidence type="ECO:0000313" key="3">
    <source>
        <dbReference type="Proteomes" id="UP001372338"/>
    </source>
</evidence>
<dbReference type="InterPro" id="IPR001810">
    <property type="entry name" value="F-box_dom"/>
</dbReference>
<dbReference type="EMBL" id="JAYWIO010000004">
    <property type="protein sequence ID" value="KAK7269090.1"/>
    <property type="molecule type" value="Genomic_DNA"/>
</dbReference>
<comment type="caution">
    <text evidence="2">The sequence shown here is derived from an EMBL/GenBank/DDBJ whole genome shotgun (WGS) entry which is preliminary data.</text>
</comment>
<dbReference type="PROSITE" id="PS50181">
    <property type="entry name" value="FBOX"/>
    <property type="match status" value="1"/>
</dbReference>
<proteinExistence type="predicted"/>
<dbReference type="SUPFAM" id="SSF81383">
    <property type="entry name" value="F-box domain"/>
    <property type="match status" value="1"/>
</dbReference>
<dbReference type="Pfam" id="PF00646">
    <property type="entry name" value="F-box"/>
    <property type="match status" value="1"/>
</dbReference>
<dbReference type="PANTHER" id="PTHR32278:SF131">
    <property type="entry name" value="F-BOX PROTEIN PP2-A13"/>
    <property type="match status" value="1"/>
</dbReference>
<accession>A0AAN9F5Z5</accession>
<dbReference type="InterPro" id="IPR025886">
    <property type="entry name" value="PP2-like"/>
</dbReference>